<dbReference type="PRINTS" id="PR00037">
    <property type="entry name" value="HTHLACR"/>
</dbReference>
<dbReference type="Gene3D" id="1.10.10.10">
    <property type="entry name" value="Winged helix-like DNA-binding domain superfamily/Winged helix DNA-binding domain"/>
    <property type="match status" value="1"/>
</dbReference>
<keyword evidence="1" id="KW-0805">Transcription regulation</keyword>
<feature type="domain" description="HTH deoR-type" evidence="4">
    <location>
        <begin position="3"/>
        <end position="58"/>
    </location>
</feature>
<keyword evidence="6" id="KW-1185">Reference proteome</keyword>
<dbReference type="Proteomes" id="UP000003828">
    <property type="component" value="Unassembled WGS sequence"/>
</dbReference>
<dbReference type="SMART" id="SM01134">
    <property type="entry name" value="DeoRC"/>
    <property type="match status" value="1"/>
</dbReference>
<dbReference type="PANTHER" id="PTHR30363:SF44">
    <property type="entry name" value="AGA OPERON TRANSCRIPTIONAL REPRESSOR-RELATED"/>
    <property type="match status" value="1"/>
</dbReference>
<evidence type="ECO:0000259" key="4">
    <source>
        <dbReference type="PROSITE" id="PS51000"/>
    </source>
</evidence>
<evidence type="ECO:0000313" key="5">
    <source>
        <dbReference type="EMBL" id="GAB13792.1"/>
    </source>
</evidence>
<dbReference type="InterPro" id="IPR037171">
    <property type="entry name" value="NagB/RpiA_transferase-like"/>
</dbReference>
<reference evidence="5 6" key="1">
    <citation type="submission" date="2011-12" db="EMBL/GenBank/DDBJ databases">
        <title>Whole genome shotgun sequence of Arthrobacter globiformis NBRC 12137.</title>
        <authorList>
            <person name="Miyazawa S."/>
            <person name="Hosoyama A."/>
            <person name="Tsuchikane K."/>
            <person name="Katsumata H."/>
            <person name="Yamazaki S."/>
            <person name="Fujita N."/>
        </authorList>
    </citation>
    <scope>NUCLEOTIDE SEQUENCE [LARGE SCALE GENOMIC DNA]</scope>
    <source>
        <strain evidence="5 6">NBRC 12137</strain>
    </source>
</reference>
<dbReference type="PROSITE" id="PS51000">
    <property type="entry name" value="HTH_DEOR_2"/>
    <property type="match status" value="1"/>
</dbReference>
<dbReference type="SUPFAM" id="SSF46785">
    <property type="entry name" value="Winged helix' DNA-binding domain"/>
    <property type="match status" value="1"/>
</dbReference>
<dbReference type="OrthoDB" id="7688673at2"/>
<dbReference type="eggNOG" id="COG1349">
    <property type="taxonomic scope" value="Bacteria"/>
</dbReference>
<dbReference type="EMBL" id="BAEG01000048">
    <property type="protein sequence ID" value="GAB13792.1"/>
    <property type="molecule type" value="Genomic_DNA"/>
</dbReference>
<dbReference type="SUPFAM" id="SSF100950">
    <property type="entry name" value="NagB/RpiA/CoA transferase-like"/>
    <property type="match status" value="1"/>
</dbReference>
<dbReference type="PROSITE" id="PS00894">
    <property type="entry name" value="HTH_DEOR_1"/>
    <property type="match status" value="1"/>
</dbReference>
<dbReference type="GO" id="GO:0003677">
    <property type="term" value="F:DNA binding"/>
    <property type="evidence" value="ECO:0007669"/>
    <property type="project" value="UniProtKB-KW"/>
</dbReference>
<accession>H0QLU1</accession>
<dbReference type="InterPro" id="IPR036388">
    <property type="entry name" value="WH-like_DNA-bd_sf"/>
</dbReference>
<dbReference type="Gene3D" id="3.40.50.1360">
    <property type="match status" value="1"/>
</dbReference>
<dbReference type="Pfam" id="PF00455">
    <property type="entry name" value="DeoRC"/>
    <property type="match status" value="1"/>
</dbReference>
<sequence>MKLEERQDRIVALLKSQATVEISELSRALDVSRETVRKDLYDLERAGVLTKVRGGAVLASGRHESAYDVRRGRESDAKLAIAREAAELVQPGDTVYLDYGTSTYALAQELKAMDGITVVTNALPIVNLLVASPGITLMIPGGIVRTNENSLYGPLAERNLKALFMNIGFFGCGGVHPDSGVTNHNMFETAASRTAIEHSQNVVILADHSKFGVIAENLTADFDEIDQLITDSSASAEAIAQLRASGVAVTTAMKGNTPE</sequence>
<comment type="caution">
    <text evidence="5">The sequence shown here is derived from an EMBL/GenBank/DDBJ whole genome shotgun (WGS) entry which is preliminary data.</text>
</comment>
<gene>
    <name evidence="5" type="ORF">ARGLB_048_00160</name>
</gene>
<evidence type="ECO:0000256" key="1">
    <source>
        <dbReference type="ARBA" id="ARBA00023015"/>
    </source>
</evidence>
<name>H0QLU1_ARTG1</name>
<evidence type="ECO:0000256" key="3">
    <source>
        <dbReference type="ARBA" id="ARBA00023163"/>
    </source>
</evidence>
<dbReference type="InterPro" id="IPR001034">
    <property type="entry name" value="DeoR_HTH"/>
</dbReference>
<dbReference type="AlphaFoldDB" id="H0QLU1"/>
<dbReference type="InterPro" id="IPR050313">
    <property type="entry name" value="Carb_Metab_HTH_regulators"/>
</dbReference>
<dbReference type="Pfam" id="PF08220">
    <property type="entry name" value="HTH_DeoR"/>
    <property type="match status" value="1"/>
</dbReference>
<organism evidence="5 6">
    <name type="scientific">Arthrobacter globiformis (strain ATCC 8010 / DSM 20124 / JCM 1332 / NBRC 12137 / NCIMB 8907 / NRRL B-2979 / 168)</name>
    <dbReference type="NCBI Taxonomy" id="1077972"/>
    <lineage>
        <taxon>Bacteria</taxon>
        <taxon>Bacillati</taxon>
        <taxon>Actinomycetota</taxon>
        <taxon>Actinomycetes</taxon>
        <taxon>Micrococcales</taxon>
        <taxon>Micrococcaceae</taxon>
        <taxon>Arthrobacter</taxon>
    </lineage>
</organism>
<evidence type="ECO:0000313" key="6">
    <source>
        <dbReference type="Proteomes" id="UP000003828"/>
    </source>
</evidence>
<keyword evidence="3" id="KW-0804">Transcription</keyword>
<dbReference type="InterPro" id="IPR014036">
    <property type="entry name" value="DeoR-like_C"/>
</dbReference>
<dbReference type="InterPro" id="IPR018356">
    <property type="entry name" value="Tscrpt_reg_HTH_DeoR_CS"/>
</dbReference>
<dbReference type="SMART" id="SM00420">
    <property type="entry name" value="HTH_DEOR"/>
    <property type="match status" value="1"/>
</dbReference>
<evidence type="ECO:0000256" key="2">
    <source>
        <dbReference type="ARBA" id="ARBA00023125"/>
    </source>
</evidence>
<dbReference type="InterPro" id="IPR036390">
    <property type="entry name" value="WH_DNA-bd_sf"/>
</dbReference>
<dbReference type="STRING" id="1077972.ARGLB_048_00160"/>
<dbReference type="PANTHER" id="PTHR30363">
    <property type="entry name" value="HTH-TYPE TRANSCRIPTIONAL REGULATOR SRLR-RELATED"/>
    <property type="match status" value="1"/>
</dbReference>
<dbReference type="GO" id="GO:0003700">
    <property type="term" value="F:DNA-binding transcription factor activity"/>
    <property type="evidence" value="ECO:0007669"/>
    <property type="project" value="InterPro"/>
</dbReference>
<proteinExistence type="predicted"/>
<dbReference type="RefSeq" id="WP_003801423.1">
    <property type="nucleotide sequence ID" value="NZ_BAEG01000048.1"/>
</dbReference>
<protein>
    <submittedName>
        <fullName evidence="5">Putative DeoR family transcriptional regulator</fullName>
    </submittedName>
</protein>
<keyword evidence="2" id="KW-0238">DNA-binding</keyword>